<dbReference type="Proteomes" id="UP000004725">
    <property type="component" value="Unassembled WGS sequence"/>
</dbReference>
<organism evidence="3 4">
    <name type="scientific">Planococcus antarcticus DSM 14505</name>
    <dbReference type="NCBI Taxonomy" id="1185653"/>
    <lineage>
        <taxon>Bacteria</taxon>
        <taxon>Bacillati</taxon>
        <taxon>Bacillota</taxon>
        <taxon>Bacilli</taxon>
        <taxon>Bacillales</taxon>
        <taxon>Caryophanaceae</taxon>
        <taxon>Planococcus</taxon>
    </lineage>
</organism>
<dbReference type="Proteomes" id="UP000092661">
    <property type="component" value="Chromosome"/>
</dbReference>
<evidence type="ECO:0000256" key="1">
    <source>
        <dbReference type="SAM" id="Phobius"/>
    </source>
</evidence>
<sequence length="121" mass="13574">MNALQLISALSVDFTFDTLLHEHSAFLIIGILVLFASIVMGAARFVIIQTIALTLFFVTVETFSNPTYLVLVVLQVGFGVWMIWKVKTVIDTSYYRHSEKTHKRPRDITRGGNAGTGHVLY</sequence>
<proteinExistence type="predicted"/>
<keyword evidence="1" id="KW-0812">Transmembrane</keyword>
<evidence type="ECO:0000313" key="4">
    <source>
        <dbReference type="Proteomes" id="UP000004725"/>
    </source>
</evidence>
<dbReference type="KEGG" id="pana:BBH88_10685"/>
<accession>A0A1C7DH44</accession>
<evidence type="ECO:0000313" key="2">
    <source>
        <dbReference type="EMBL" id="ANU10738.1"/>
    </source>
</evidence>
<name>A0A1C7DH44_9BACL</name>
<reference evidence="3 4" key="1">
    <citation type="journal article" date="2012" name="J. Bacteriol.">
        <title>Genome Sequence of the Antarctic Psychrophile Bacterium Planococcus antarcticus DSM 14505.</title>
        <authorList>
            <person name="Margolles A."/>
            <person name="Gueimonde M."/>
            <person name="Sanchez B."/>
        </authorList>
    </citation>
    <scope>NUCLEOTIDE SEQUENCE [LARGE SCALE GENOMIC DNA]</scope>
    <source>
        <strain evidence="3 4">DSM 14505</strain>
    </source>
</reference>
<dbReference type="AlphaFoldDB" id="A0A1C7DH44"/>
<keyword evidence="1" id="KW-0472">Membrane</keyword>
<feature type="transmembrane region" description="Helical" evidence="1">
    <location>
        <begin position="65"/>
        <end position="84"/>
    </location>
</feature>
<keyword evidence="5" id="KW-1185">Reference proteome</keyword>
<dbReference type="RefSeq" id="WP_006829944.1">
    <property type="nucleotide sequence ID" value="NZ_AJYB01000026.1"/>
</dbReference>
<gene>
    <name evidence="3" type="ORF">A1A1_09816</name>
    <name evidence="2" type="ORF">BBH88_10685</name>
</gene>
<evidence type="ECO:0000313" key="5">
    <source>
        <dbReference type="Proteomes" id="UP000092661"/>
    </source>
</evidence>
<reference evidence="5" key="2">
    <citation type="submission" date="2016-07" db="EMBL/GenBank/DDBJ databases">
        <authorList>
            <person name="See-Too W.S."/>
        </authorList>
    </citation>
    <scope>NUCLEOTIDE SEQUENCE [LARGE SCALE GENOMIC DNA]</scope>
    <source>
        <strain evidence="5">DSM 14505</strain>
    </source>
</reference>
<reference evidence="2" key="3">
    <citation type="submission" date="2016-10" db="EMBL/GenBank/DDBJ databases">
        <authorList>
            <person name="See-Too W.S."/>
        </authorList>
    </citation>
    <scope>NUCLEOTIDE SEQUENCE</scope>
    <source>
        <strain evidence="2">DSM 14505</strain>
    </source>
</reference>
<feature type="transmembrane region" description="Helical" evidence="1">
    <location>
        <begin position="25"/>
        <end position="58"/>
    </location>
</feature>
<protein>
    <submittedName>
        <fullName evidence="3">Uncharacterized protein</fullName>
    </submittedName>
</protein>
<dbReference type="EMBL" id="CP016534">
    <property type="protein sequence ID" value="ANU10738.1"/>
    <property type="molecule type" value="Genomic_DNA"/>
</dbReference>
<dbReference type="OrthoDB" id="2974787at2"/>
<evidence type="ECO:0000313" key="3">
    <source>
        <dbReference type="EMBL" id="EIM06833.1"/>
    </source>
</evidence>
<keyword evidence="1" id="KW-1133">Transmembrane helix</keyword>
<dbReference type="EMBL" id="AJYB01000026">
    <property type="protein sequence ID" value="EIM06833.1"/>
    <property type="molecule type" value="Genomic_DNA"/>
</dbReference>